<accession>A0A2Z7B7Z4</accession>
<protein>
    <submittedName>
        <fullName evidence="2">Putative linoleate 9S-lipoxygenase 5</fullName>
    </submittedName>
</protein>
<gene>
    <name evidence="2" type="ORF">F511_21311</name>
</gene>
<dbReference type="EMBL" id="KV008322">
    <property type="protein sequence ID" value="KZV30303.1"/>
    <property type="molecule type" value="Genomic_DNA"/>
</dbReference>
<evidence type="ECO:0000313" key="2">
    <source>
        <dbReference type="EMBL" id="KZV30303.1"/>
    </source>
</evidence>
<organism evidence="2 3">
    <name type="scientific">Dorcoceras hygrometricum</name>
    <dbReference type="NCBI Taxonomy" id="472368"/>
    <lineage>
        <taxon>Eukaryota</taxon>
        <taxon>Viridiplantae</taxon>
        <taxon>Streptophyta</taxon>
        <taxon>Embryophyta</taxon>
        <taxon>Tracheophyta</taxon>
        <taxon>Spermatophyta</taxon>
        <taxon>Magnoliopsida</taxon>
        <taxon>eudicotyledons</taxon>
        <taxon>Gunneridae</taxon>
        <taxon>Pentapetalae</taxon>
        <taxon>asterids</taxon>
        <taxon>lamiids</taxon>
        <taxon>Lamiales</taxon>
        <taxon>Gesneriaceae</taxon>
        <taxon>Didymocarpoideae</taxon>
        <taxon>Trichosporeae</taxon>
        <taxon>Loxocarpinae</taxon>
        <taxon>Dorcoceras</taxon>
    </lineage>
</organism>
<reference evidence="2 3" key="1">
    <citation type="journal article" date="2015" name="Proc. Natl. Acad. Sci. U.S.A.">
        <title>The resurrection genome of Boea hygrometrica: A blueprint for survival of dehydration.</title>
        <authorList>
            <person name="Xiao L."/>
            <person name="Yang G."/>
            <person name="Zhang L."/>
            <person name="Yang X."/>
            <person name="Zhao S."/>
            <person name="Ji Z."/>
            <person name="Zhou Q."/>
            <person name="Hu M."/>
            <person name="Wang Y."/>
            <person name="Chen M."/>
            <person name="Xu Y."/>
            <person name="Jin H."/>
            <person name="Xiao X."/>
            <person name="Hu G."/>
            <person name="Bao F."/>
            <person name="Hu Y."/>
            <person name="Wan P."/>
            <person name="Li L."/>
            <person name="Deng X."/>
            <person name="Kuang T."/>
            <person name="Xiang C."/>
            <person name="Zhu J.K."/>
            <person name="Oliver M.J."/>
            <person name="He Y."/>
        </authorList>
    </citation>
    <scope>NUCLEOTIDE SEQUENCE [LARGE SCALE GENOMIC DNA]</scope>
    <source>
        <strain evidence="3">cv. XS01</strain>
    </source>
</reference>
<name>A0A2Z7B7Z4_9LAMI</name>
<evidence type="ECO:0000256" key="1">
    <source>
        <dbReference type="SAM" id="MobiDB-lite"/>
    </source>
</evidence>
<sequence>MQCIMSCKCMSGTKNIGNNRKAKRTATTTVTHHRVLEATRSHPVENRVAHRRICVGATRQVARYCKWTNHPPTSIQVTATEAYENGSPHPPDALNRGYATPHHTRREELQQSNISWLLKDSMAQYAMQMKYHAQRDACNYLKQIPSRQCTNCLLDYASSQLTAKPHKAIQKLESSKEPGKSAKIRTSTIYYLLSITETAKPHKAIQKLESSKEPGKSAKIRTSTIYYLLSITEIWFYYSTQALQRELSLKMAINRLPRSSNRAEELSTGICENTRNGSYFAPLPHVDLKPQNGRNRKLLAERNQHRKSCIKQ</sequence>
<evidence type="ECO:0000313" key="3">
    <source>
        <dbReference type="Proteomes" id="UP000250235"/>
    </source>
</evidence>
<dbReference type="AlphaFoldDB" id="A0A2Z7B7Z4"/>
<keyword evidence="3" id="KW-1185">Reference proteome</keyword>
<feature type="region of interest" description="Disordered" evidence="1">
    <location>
        <begin position="83"/>
        <end position="106"/>
    </location>
</feature>
<proteinExistence type="predicted"/>
<dbReference type="Proteomes" id="UP000250235">
    <property type="component" value="Unassembled WGS sequence"/>
</dbReference>